<evidence type="ECO:0000313" key="1">
    <source>
        <dbReference type="EMBL" id="JAR88212.1"/>
    </source>
</evidence>
<protein>
    <submittedName>
        <fullName evidence="1">Uncharacterized protein</fullName>
    </submittedName>
</protein>
<organism evidence="1">
    <name type="scientific">Ixodes ricinus</name>
    <name type="common">Common tick</name>
    <name type="synonym">Acarus ricinus</name>
    <dbReference type="NCBI Taxonomy" id="34613"/>
    <lineage>
        <taxon>Eukaryota</taxon>
        <taxon>Metazoa</taxon>
        <taxon>Ecdysozoa</taxon>
        <taxon>Arthropoda</taxon>
        <taxon>Chelicerata</taxon>
        <taxon>Arachnida</taxon>
        <taxon>Acari</taxon>
        <taxon>Parasitiformes</taxon>
        <taxon>Ixodida</taxon>
        <taxon>Ixodoidea</taxon>
        <taxon>Ixodidae</taxon>
        <taxon>Ixodinae</taxon>
        <taxon>Ixodes</taxon>
    </lineage>
</organism>
<accession>A0A147BCM0</accession>
<reference evidence="1" key="1">
    <citation type="journal article" date="2018" name="PLoS Negl. Trop. Dis.">
        <title>Sialome diversity of ticks revealed by RNAseq of single tick salivary glands.</title>
        <authorList>
            <person name="Perner J."/>
            <person name="Kropackova S."/>
            <person name="Kopacek P."/>
            <person name="Ribeiro J.M."/>
        </authorList>
    </citation>
    <scope>NUCLEOTIDE SEQUENCE</scope>
    <source>
        <strain evidence="1">Siblings of single egg batch collected in Ceske Budejovice</strain>
        <tissue evidence="1">Salivary glands</tissue>
    </source>
</reference>
<sequence>MEKRPVLCTFGPNLKSSTLPPPGGMCDYIFYDLLYVYQNGKQQTFLYDSFPAFDWFLELTQNREHKNTEFGMLAAS</sequence>
<proteinExistence type="predicted"/>
<feature type="non-terminal residue" evidence="1">
    <location>
        <position position="76"/>
    </location>
</feature>
<dbReference type="EMBL" id="GEGO01007192">
    <property type="protein sequence ID" value="JAR88212.1"/>
    <property type="molecule type" value="Transcribed_RNA"/>
</dbReference>
<name>A0A147BCM0_IXORI</name>
<dbReference type="AlphaFoldDB" id="A0A147BCM0"/>